<dbReference type="EMBL" id="JAAGVY010000020">
    <property type="protein sequence ID" value="NEN24105.1"/>
    <property type="molecule type" value="Genomic_DNA"/>
</dbReference>
<evidence type="ECO:0000313" key="8">
    <source>
        <dbReference type="EMBL" id="NEN24105.1"/>
    </source>
</evidence>
<dbReference type="InterPro" id="IPR026444">
    <property type="entry name" value="Secre_tail"/>
</dbReference>
<dbReference type="InterPro" id="IPR029062">
    <property type="entry name" value="Class_I_gatase-like"/>
</dbReference>
<dbReference type="RefSeq" id="WP_163285500.1">
    <property type="nucleotide sequence ID" value="NZ_JAAGVY010000020.1"/>
</dbReference>
<dbReference type="Proteomes" id="UP000486602">
    <property type="component" value="Unassembled WGS sequence"/>
</dbReference>
<comment type="similarity">
    <text evidence="1">Belongs to the peptidase S51 family.</text>
</comment>
<proteinExistence type="inferred from homology"/>
<feature type="signal peptide" evidence="6">
    <location>
        <begin position="1"/>
        <end position="19"/>
    </location>
</feature>
<evidence type="ECO:0000259" key="7">
    <source>
        <dbReference type="Pfam" id="PF18962"/>
    </source>
</evidence>
<evidence type="ECO:0000256" key="4">
    <source>
        <dbReference type="ARBA" id="ARBA00022801"/>
    </source>
</evidence>
<dbReference type="SUPFAM" id="SSF52317">
    <property type="entry name" value="Class I glutamine amidotransferase-like"/>
    <property type="match status" value="1"/>
</dbReference>
<name>A0A7K3WTX4_9FLAO</name>
<keyword evidence="9" id="KW-1185">Reference proteome</keyword>
<dbReference type="Gene3D" id="3.40.50.880">
    <property type="match status" value="1"/>
</dbReference>
<protein>
    <submittedName>
        <fullName evidence="8">T9SS type A sorting domain-containing protein</fullName>
    </submittedName>
</protein>
<evidence type="ECO:0000256" key="2">
    <source>
        <dbReference type="ARBA" id="ARBA00022670"/>
    </source>
</evidence>
<evidence type="ECO:0000313" key="9">
    <source>
        <dbReference type="Proteomes" id="UP000486602"/>
    </source>
</evidence>
<feature type="domain" description="Secretion system C-terminal sorting" evidence="7">
    <location>
        <begin position="362"/>
        <end position="427"/>
    </location>
</feature>
<dbReference type="PANTHER" id="PTHR36175">
    <property type="entry name" value="CYANOPHYCINASE"/>
    <property type="match status" value="1"/>
</dbReference>
<gene>
    <name evidence="8" type="ORF">G3O08_11395</name>
</gene>
<dbReference type="GO" id="GO:0006508">
    <property type="term" value="P:proteolysis"/>
    <property type="evidence" value="ECO:0007669"/>
    <property type="project" value="UniProtKB-KW"/>
</dbReference>
<evidence type="ECO:0000256" key="5">
    <source>
        <dbReference type="ARBA" id="ARBA00022825"/>
    </source>
</evidence>
<evidence type="ECO:0000256" key="3">
    <source>
        <dbReference type="ARBA" id="ARBA00022729"/>
    </source>
</evidence>
<feature type="chain" id="PRO_5029450852" evidence="6">
    <location>
        <begin position="20"/>
        <end position="435"/>
    </location>
</feature>
<dbReference type="Pfam" id="PF03575">
    <property type="entry name" value="Peptidase_S51"/>
    <property type="match status" value="1"/>
</dbReference>
<dbReference type="AlphaFoldDB" id="A0A7K3WTX4"/>
<keyword evidence="3 6" id="KW-0732">Signal</keyword>
<comment type="caution">
    <text evidence="8">The sequence shown here is derived from an EMBL/GenBank/DDBJ whole genome shotgun (WGS) entry which is preliminary data.</text>
</comment>
<sequence>MKTIFTTLFAIGIAHFSFAQSYTSWLSGSAQDLEVQPDFGICLMGGGIESDPAMVWFLEKANGGDVVVLRTSQSDGYNNYMYNQLGVSLNSVETIRFNSAAAANDPYVIERLNGAEAIFMAGGDQSYYVNYWRDTPVEEAINNLLNVRGGVVGGTSAGMAVMAQGYFSAQNGSIDSDEALANPFDNYLTLGWNDFVDAPFLENAITDTHFNERDRYGRLLTFMARLINDHNLEYAHGVASNEHVAIAIGADGLAHAYGEYPEYSDEFAYFLQSNCEVVQAPEIIESNQPLTWNRNSGAVKVYRVPATESGENFFDLNDWISGSGGTWENWYAENGTLTRTYNESAPDCILGLSKEENQLFRLYPNPASTELKVEFLESFSGKWQIVDIAGRVVMSGRSTNIDFQSIDLSKLNSGAYTLMLNSDHKTISSPFLKTR</sequence>
<dbReference type="PANTHER" id="PTHR36175:SF1">
    <property type="entry name" value="CYANOPHYCINASE"/>
    <property type="match status" value="1"/>
</dbReference>
<dbReference type="Pfam" id="PF18962">
    <property type="entry name" value="Por_Secre_tail"/>
    <property type="match status" value="1"/>
</dbReference>
<reference evidence="8 9" key="1">
    <citation type="submission" date="2020-02" db="EMBL/GenBank/DDBJ databases">
        <title>Out from the shadows clarifying the taxonomy of the family Cryomorphaceae and related taxa by utilizing the GTDB taxonomic framework.</title>
        <authorList>
            <person name="Bowman J.P."/>
        </authorList>
    </citation>
    <scope>NUCLEOTIDE SEQUENCE [LARGE SCALE GENOMIC DNA]</scope>
    <source>
        <strain evidence="8 9">QSSC 1-22</strain>
    </source>
</reference>
<evidence type="ECO:0000256" key="1">
    <source>
        <dbReference type="ARBA" id="ARBA00006534"/>
    </source>
</evidence>
<dbReference type="NCBIfam" id="TIGR04183">
    <property type="entry name" value="Por_Secre_tail"/>
    <property type="match status" value="1"/>
</dbReference>
<keyword evidence="2" id="KW-0645">Protease</keyword>
<keyword evidence="5" id="KW-0720">Serine protease</keyword>
<dbReference type="CDD" id="cd03145">
    <property type="entry name" value="GAT1_cyanophycinase"/>
    <property type="match status" value="1"/>
</dbReference>
<dbReference type="GO" id="GO:0008236">
    <property type="term" value="F:serine-type peptidase activity"/>
    <property type="evidence" value="ECO:0007669"/>
    <property type="project" value="UniProtKB-KW"/>
</dbReference>
<organism evidence="8 9">
    <name type="scientific">Cryomorpha ignava</name>
    <dbReference type="NCBI Taxonomy" id="101383"/>
    <lineage>
        <taxon>Bacteria</taxon>
        <taxon>Pseudomonadati</taxon>
        <taxon>Bacteroidota</taxon>
        <taxon>Flavobacteriia</taxon>
        <taxon>Flavobacteriales</taxon>
        <taxon>Cryomorphaceae</taxon>
        <taxon>Cryomorpha</taxon>
    </lineage>
</organism>
<evidence type="ECO:0000256" key="6">
    <source>
        <dbReference type="SAM" id="SignalP"/>
    </source>
</evidence>
<dbReference type="InterPro" id="IPR005320">
    <property type="entry name" value="Peptidase_S51"/>
</dbReference>
<keyword evidence="4" id="KW-0378">Hydrolase</keyword>
<accession>A0A7K3WTX4</accession>